<reference evidence="2" key="1">
    <citation type="submission" date="2021-03" db="EMBL/GenBank/DDBJ databases">
        <title>Acanthopleuribacteraceae sp. M133.</title>
        <authorList>
            <person name="Wang G."/>
        </authorList>
    </citation>
    <scope>NUCLEOTIDE SEQUENCE</scope>
    <source>
        <strain evidence="2">M133</strain>
    </source>
</reference>
<feature type="domain" description="KAP NTPase" evidence="1">
    <location>
        <begin position="26"/>
        <end position="314"/>
    </location>
</feature>
<dbReference type="KEGG" id="scor:J3U87_00440"/>
<protein>
    <submittedName>
        <fullName evidence="2">AAA family ATPase</fullName>
    </submittedName>
</protein>
<dbReference type="AlphaFoldDB" id="A0A8A4TLP4"/>
<keyword evidence="3" id="KW-1185">Reference proteome</keyword>
<dbReference type="InterPro" id="IPR027417">
    <property type="entry name" value="P-loop_NTPase"/>
</dbReference>
<name>A0A8A4TLP4_SULCO</name>
<evidence type="ECO:0000313" key="2">
    <source>
        <dbReference type="EMBL" id="QTD50909.1"/>
    </source>
</evidence>
<dbReference type="Proteomes" id="UP000663929">
    <property type="component" value="Chromosome"/>
</dbReference>
<dbReference type="Pfam" id="PF07693">
    <property type="entry name" value="KAP_NTPase"/>
    <property type="match status" value="1"/>
</dbReference>
<sequence length="411" mass="47185">MSTYKPLRPLDPLIDEGELTSLEKSPFLKQLHRLVCHKIEAPFCLSINGTWGSGKTSLMMALQARLTKDGFPTVWFNPWEYERAEDVVLCFLASLCQKTQSKWPLDWSDFKVFSLSFFTSGVDAFARVVSRNAINFKNMADIYSEIEKALGQRDYEDPVALLKEDFEKLTGLIVDKTSHGKYPLVVFLDDLDRCLPDMALEMLEALKNLFVIPRARVIFIAGIDTEVAKRFIVKRYEGMDESYAFNYFRKIFHATVNLPLLSRDEHNALLAARVDELWPSEEPPSGKADVVQRVSKGLEAYNVRSIRKIHHILNGYYLWSSFHGSNASSAEHVIALELLILREKDLDLVQSLGAHLRRQSPGVTFRRFFNELDDAEKKRIKACMGSRWTDQNDVHFQNAQGTVTIDRLRWL</sequence>
<evidence type="ECO:0000313" key="3">
    <source>
        <dbReference type="Proteomes" id="UP000663929"/>
    </source>
</evidence>
<dbReference type="InterPro" id="IPR011646">
    <property type="entry name" value="KAP_P-loop"/>
</dbReference>
<dbReference type="RefSeq" id="WP_237381049.1">
    <property type="nucleotide sequence ID" value="NZ_CP071793.1"/>
</dbReference>
<dbReference type="InterPro" id="IPR052754">
    <property type="entry name" value="NTPase_KAP_P-loop"/>
</dbReference>
<dbReference type="Gene3D" id="3.40.50.300">
    <property type="entry name" value="P-loop containing nucleotide triphosphate hydrolases"/>
    <property type="match status" value="1"/>
</dbReference>
<dbReference type="SUPFAM" id="SSF52540">
    <property type="entry name" value="P-loop containing nucleoside triphosphate hydrolases"/>
    <property type="match status" value="1"/>
</dbReference>
<dbReference type="PANTHER" id="PTHR22674">
    <property type="entry name" value="NTPASE, KAP FAMILY P-LOOP DOMAIN-CONTAINING 1"/>
    <property type="match status" value="1"/>
</dbReference>
<dbReference type="EMBL" id="CP071793">
    <property type="protein sequence ID" value="QTD50909.1"/>
    <property type="molecule type" value="Genomic_DNA"/>
</dbReference>
<dbReference type="PANTHER" id="PTHR22674:SF6">
    <property type="entry name" value="NTPASE KAP FAMILY P-LOOP DOMAIN-CONTAINING PROTEIN 1"/>
    <property type="match status" value="1"/>
</dbReference>
<organism evidence="2 3">
    <name type="scientific">Sulfidibacter corallicola</name>
    <dbReference type="NCBI Taxonomy" id="2818388"/>
    <lineage>
        <taxon>Bacteria</taxon>
        <taxon>Pseudomonadati</taxon>
        <taxon>Acidobacteriota</taxon>
        <taxon>Holophagae</taxon>
        <taxon>Acanthopleuribacterales</taxon>
        <taxon>Acanthopleuribacteraceae</taxon>
        <taxon>Sulfidibacter</taxon>
    </lineage>
</organism>
<evidence type="ECO:0000259" key="1">
    <source>
        <dbReference type="Pfam" id="PF07693"/>
    </source>
</evidence>
<proteinExistence type="predicted"/>
<accession>A0A8A4TLP4</accession>
<gene>
    <name evidence="2" type="ORF">J3U87_00440</name>
</gene>